<keyword evidence="3" id="KW-1185">Reference proteome</keyword>
<evidence type="ECO:0000256" key="1">
    <source>
        <dbReference type="SAM" id="MobiDB-lite"/>
    </source>
</evidence>
<protein>
    <submittedName>
        <fullName evidence="2">Uncharacterized protein</fullName>
    </submittedName>
</protein>
<sequence length="168" mass="16666">MRLRRANLVITAVAAFAGAGLMAGRVLTGQPEPLDLGPVVVVERSGGYAPGAGEPLPSATSRPPRTGGGESVPPPSRQPSPLPSGSGSDSASAPASAGPSYSAPPRRLSPAPPRNPGGRPVPPLPPPRSDDDGSGRPIPTAGEGDEGEEGDGDGDGEDDRADDDGRAD</sequence>
<feature type="compositionally biased region" description="Pro residues" evidence="1">
    <location>
        <begin position="110"/>
        <end position="127"/>
    </location>
</feature>
<feature type="compositionally biased region" description="Pro residues" evidence="1">
    <location>
        <begin position="72"/>
        <end position="82"/>
    </location>
</feature>
<dbReference type="Proteomes" id="UP000320580">
    <property type="component" value="Chromosome"/>
</dbReference>
<evidence type="ECO:0000313" key="2">
    <source>
        <dbReference type="EMBL" id="QDY76819.1"/>
    </source>
</evidence>
<dbReference type="EMBL" id="CP042266">
    <property type="protein sequence ID" value="QDY76819.1"/>
    <property type="molecule type" value="Genomic_DNA"/>
</dbReference>
<evidence type="ECO:0000313" key="3">
    <source>
        <dbReference type="Proteomes" id="UP000320580"/>
    </source>
</evidence>
<proteinExistence type="predicted"/>
<reference evidence="2 3" key="1">
    <citation type="submission" date="2019-07" db="EMBL/GenBank/DDBJ databases">
        <authorList>
            <person name="Zhu P."/>
        </authorList>
    </citation>
    <scope>NUCLEOTIDE SEQUENCE [LARGE SCALE GENOMIC DNA]</scope>
    <source>
        <strain evidence="2 3">SSL-25</strain>
    </source>
</reference>
<accession>A0A5B8IHK1</accession>
<feature type="region of interest" description="Disordered" evidence="1">
    <location>
        <begin position="44"/>
        <end position="168"/>
    </location>
</feature>
<dbReference type="AlphaFoldDB" id="A0A5B8IHK1"/>
<name>A0A5B8IHK1_9ACTN</name>
<dbReference type="RefSeq" id="WP_146480110.1">
    <property type="nucleotide sequence ID" value="NZ_CP042266.1"/>
</dbReference>
<feature type="compositionally biased region" description="Acidic residues" evidence="1">
    <location>
        <begin position="143"/>
        <end position="162"/>
    </location>
</feature>
<gene>
    <name evidence="2" type="ORF">FQU76_10070</name>
</gene>
<feature type="compositionally biased region" description="Low complexity" evidence="1">
    <location>
        <begin position="83"/>
        <end position="109"/>
    </location>
</feature>
<dbReference type="OrthoDB" id="9999143at2"/>
<dbReference type="KEGG" id="sqz:FQU76_10070"/>
<organism evidence="2 3">
    <name type="scientific">Streptomyces qinzhouensis</name>
    <dbReference type="NCBI Taxonomy" id="2599401"/>
    <lineage>
        <taxon>Bacteria</taxon>
        <taxon>Bacillati</taxon>
        <taxon>Actinomycetota</taxon>
        <taxon>Actinomycetes</taxon>
        <taxon>Kitasatosporales</taxon>
        <taxon>Streptomycetaceae</taxon>
        <taxon>Streptomyces</taxon>
    </lineage>
</organism>